<sequence>MVSRKDSSLRPRHTFISLSLALSLAALPASAFETLSFAFPELDQDIQDQITTYSALVRAKTDGKTEGPDVLAAALQDYGIIVETLYSNGYYGPEVSIRIDGREAADIPLLTTPQSVNRVDVLVKRGPSFRFGRTSVAPLAPGTELPSDFKTRDRARASTISSAAQAAVDGWRNAGYPKAELTREDVTANHVSRYVDVDLGVTTGPRLRFGKLLNVGKSDVRGSARRRIAGLPTGEIYDPQEVNDAVDRLTRTGTFATVTLREKDVPNADGTLDYTLQVVDSKPRRVGAGAEISSLEGLSLTGYWLHRNILGGAERLRFDASITDITDQADTLDYTLTGRLDVPAVIGPETNGYFETELQHLQEPNYDLDSIELTLGITRQLTDHLYTEIGVGYLYSETTDDLGERTFELLTLPMKAEYDRRDNEFDPRHGFYMLAEATPFLNLRDDPNGARLYGDFRGYLALGARERSVLAGRVMLGSVVGPDIDETPPDYLFYSGGAGTVRGQPYQSLAIDLGDGDTIGGRSFAGLSAEFRQDIGESLGAVVFYDAGYVGRDSTPGGDDGEWHAGAGLGVRYKTGIGPLRFDVAMPAGGDTGDGVQIYLGIGQAF</sequence>
<evidence type="ECO:0000313" key="8">
    <source>
        <dbReference type="Proteomes" id="UP000217448"/>
    </source>
</evidence>
<organism evidence="7">
    <name type="scientific">Alloyangia mangrovi</name>
    <dbReference type="NCBI Taxonomy" id="1779329"/>
    <lineage>
        <taxon>Bacteria</taxon>
        <taxon>Pseudomonadati</taxon>
        <taxon>Pseudomonadota</taxon>
        <taxon>Alphaproteobacteria</taxon>
        <taxon>Rhodobacterales</taxon>
        <taxon>Roseobacteraceae</taxon>
        <taxon>Alloyangia</taxon>
    </lineage>
</organism>
<dbReference type="InterPro" id="IPR039910">
    <property type="entry name" value="D15-like"/>
</dbReference>
<reference evidence="8" key="2">
    <citation type="submission" date="2023-07" db="EMBL/GenBank/DDBJ databases">
        <title>Yangia mangrovi SAOS 153D genome.</title>
        <authorList>
            <person name="Verma A."/>
            <person name="Pal Y."/>
            <person name="Sundharam S."/>
            <person name="Bisht B."/>
            <person name="Srinivasan K."/>
        </authorList>
    </citation>
    <scope>NUCLEOTIDE SEQUENCE [LARGE SCALE GENOMIC DNA]</scope>
    <source>
        <strain evidence="8">SAOS 153D</strain>
    </source>
</reference>
<dbReference type="AlphaFoldDB" id="A0A2A3JR51"/>
<dbReference type="Gene3D" id="3.10.20.310">
    <property type="entry name" value="membrane protein fhac"/>
    <property type="match status" value="1"/>
</dbReference>
<accession>A0A2A3JR51</accession>
<evidence type="ECO:0000256" key="2">
    <source>
        <dbReference type="ARBA" id="ARBA00022452"/>
    </source>
</evidence>
<feature type="domain" description="Bacterial surface antigen (D15)" evidence="5">
    <location>
        <begin position="308"/>
        <end position="606"/>
    </location>
</feature>
<evidence type="ECO:0000256" key="3">
    <source>
        <dbReference type="ARBA" id="ARBA00023136"/>
    </source>
</evidence>
<evidence type="ECO:0000256" key="1">
    <source>
        <dbReference type="ARBA" id="ARBA00004370"/>
    </source>
</evidence>
<dbReference type="OrthoDB" id="9769707at2"/>
<dbReference type="Proteomes" id="UP000217448">
    <property type="component" value="Unassembled WGS sequence"/>
</dbReference>
<dbReference type="EMBL" id="NTHN01000340">
    <property type="protein sequence ID" value="PBD17643.1"/>
    <property type="molecule type" value="Genomic_DNA"/>
</dbReference>
<keyword evidence="4" id="KW-0732">Signal</keyword>
<dbReference type="PANTHER" id="PTHR12815">
    <property type="entry name" value="SORTING AND ASSEMBLY MACHINERY SAMM50 PROTEIN FAMILY MEMBER"/>
    <property type="match status" value="1"/>
</dbReference>
<name>A0A2A3JR51_9RHOB</name>
<proteinExistence type="predicted"/>
<keyword evidence="8" id="KW-1185">Reference proteome</keyword>
<dbReference type="Pfam" id="PF01103">
    <property type="entry name" value="Omp85"/>
    <property type="match status" value="1"/>
</dbReference>
<evidence type="ECO:0000313" key="7">
    <source>
        <dbReference type="EMBL" id="PBD17643.1"/>
    </source>
</evidence>
<feature type="signal peptide" evidence="4">
    <location>
        <begin position="1"/>
        <end position="31"/>
    </location>
</feature>
<dbReference type="EMBL" id="NTHN02000010">
    <property type="protein sequence ID" value="MCT4370214.1"/>
    <property type="molecule type" value="Genomic_DNA"/>
</dbReference>
<dbReference type="GO" id="GO:0019867">
    <property type="term" value="C:outer membrane"/>
    <property type="evidence" value="ECO:0007669"/>
    <property type="project" value="InterPro"/>
</dbReference>
<gene>
    <name evidence="6" type="ORF">CLG85_007695</name>
    <name evidence="7" type="ORF">CLG85_18960</name>
</gene>
<evidence type="ECO:0000259" key="5">
    <source>
        <dbReference type="Pfam" id="PF01103"/>
    </source>
</evidence>
<dbReference type="Gene3D" id="2.40.160.50">
    <property type="entry name" value="membrane protein fhac: a member of the omp85/tpsb transporter family"/>
    <property type="match status" value="1"/>
</dbReference>
<reference evidence="6" key="3">
    <citation type="submission" date="2024-05" db="EMBL/GenBank/DDBJ databases">
        <title>Yangia mangrovi SAOS 153D genome.</title>
        <authorList>
            <person name="Verma A."/>
            <person name="Pal Y."/>
            <person name="Sundharam S."/>
            <person name="Bisht B."/>
            <person name="Srinivasan K."/>
        </authorList>
    </citation>
    <scope>NUCLEOTIDE SEQUENCE</scope>
    <source>
        <strain evidence="6">SAOS 153D</strain>
    </source>
</reference>
<evidence type="ECO:0000313" key="6">
    <source>
        <dbReference type="EMBL" id="MCT4370214.1"/>
    </source>
</evidence>
<keyword evidence="3" id="KW-0472">Membrane</keyword>
<keyword evidence="2" id="KW-0812">Transmembrane</keyword>
<dbReference type="RefSeq" id="WP_095883653.1">
    <property type="nucleotide sequence ID" value="NZ_NTHN02000010.1"/>
</dbReference>
<evidence type="ECO:0000256" key="4">
    <source>
        <dbReference type="SAM" id="SignalP"/>
    </source>
</evidence>
<protein>
    <submittedName>
        <fullName evidence="6">BamA/TamA family outer membrane protein</fullName>
    </submittedName>
</protein>
<reference evidence="7" key="1">
    <citation type="submission" date="2017-09" db="EMBL/GenBank/DDBJ databases">
        <title>Yangia sp. SAOS 153D whole genome sequencing.</title>
        <authorList>
            <person name="Verma A."/>
            <person name="Krishnamurthi S."/>
        </authorList>
    </citation>
    <scope>NUCLEOTIDE SEQUENCE [LARGE SCALE GENOMIC DNA]</scope>
    <source>
        <strain evidence="7">SAOS 153D</strain>
    </source>
</reference>
<comment type="subcellular location">
    <subcellularLocation>
        <location evidence="1">Membrane</location>
    </subcellularLocation>
</comment>
<comment type="caution">
    <text evidence="7">The sequence shown here is derived from an EMBL/GenBank/DDBJ whole genome shotgun (WGS) entry which is preliminary data.</text>
</comment>
<keyword evidence="2" id="KW-1134">Transmembrane beta strand</keyword>
<dbReference type="PANTHER" id="PTHR12815:SF42">
    <property type="entry name" value="BACTERIAL SURFACE ANTIGEN (D15) DOMAIN-CONTAINING PROTEIN"/>
    <property type="match status" value="1"/>
</dbReference>
<feature type="chain" id="PRO_5013285721" evidence="4">
    <location>
        <begin position="32"/>
        <end position="606"/>
    </location>
</feature>
<dbReference type="InterPro" id="IPR000184">
    <property type="entry name" value="Bac_surfAg_D15"/>
</dbReference>